<dbReference type="PANTHER" id="PTHR33608">
    <property type="entry name" value="BLL2464 PROTEIN"/>
    <property type="match status" value="1"/>
</dbReference>
<comment type="caution">
    <text evidence="2">The sequence shown here is derived from an EMBL/GenBank/DDBJ whole genome shotgun (WGS) entry which is preliminary data.</text>
</comment>
<feature type="domain" description="DUF58" evidence="1">
    <location>
        <begin position="56"/>
        <end position="263"/>
    </location>
</feature>
<dbReference type="AlphaFoldDB" id="A0A4R6X8Z0"/>
<protein>
    <submittedName>
        <fullName evidence="2">Uncharacterized protein DUF58</fullName>
    </submittedName>
</protein>
<dbReference type="EMBL" id="SNZA01000001">
    <property type="protein sequence ID" value="TDR15576.1"/>
    <property type="molecule type" value="Genomic_DNA"/>
</dbReference>
<evidence type="ECO:0000313" key="3">
    <source>
        <dbReference type="Proteomes" id="UP000295729"/>
    </source>
</evidence>
<dbReference type="Pfam" id="PF01882">
    <property type="entry name" value="DUF58"/>
    <property type="match status" value="1"/>
</dbReference>
<dbReference type="InterPro" id="IPR002881">
    <property type="entry name" value="DUF58"/>
</dbReference>
<proteinExistence type="predicted"/>
<keyword evidence="3" id="KW-1185">Reference proteome</keyword>
<dbReference type="Proteomes" id="UP000295729">
    <property type="component" value="Unassembled WGS sequence"/>
</dbReference>
<reference evidence="2 3" key="1">
    <citation type="submission" date="2019-03" db="EMBL/GenBank/DDBJ databases">
        <title>Genomic Encyclopedia of Type Strains, Phase IV (KMG-IV): sequencing the most valuable type-strain genomes for metagenomic binning, comparative biology and taxonomic classification.</title>
        <authorList>
            <person name="Goeker M."/>
        </authorList>
    </citation>
    <scope>NUCLEOTIDE SEQUENCE [LARGE SCALE GENOMIC DNA]</scope>
    <source>
        <strain evidence="2 3">DSM 5604</strain>
    </source>
</reference>
<evidence type="ECO:0000259" key="1">
    <source>
        <dbReference type="Pfam" id="PF01882"/>
    </source>
</evidence>
<organism evidence="2 3">
    <name type="scientific">Marinomonas communis</name>
    <dbReference type="NCBI Taxonomy" id="28254"/>
    <lineage>
        <taxon>Bacteria</taxon>
        <taxon>Pseudomonadati</taxon>
        <taxon>Pseudomonadota</taxon>
        <taxon>Gammaproteobacteria</taxon>
        <taxon>Oceanospirillales</taxon>
        <taxon>Oceanospirillaceae</taxon>
        <taxon>Marinomonas</taxon>
    </lineage>
</organism>
<sequence>MDTVLIPTSPELTESDIQLLSGYAKQLGKARSLPRKAVRSGQNLSKKKGHGIELQEVRPYVASDEVRHMDWRVTARTGTPHTRVYTEDMEHRTCIICNLSKDAYFGTQTTFISSRLVQIAALIGWRHYQLRNPLGMITSVGHDAEVIPTITNWQAWSEHLASLTQIINRPYGKASFSMPNQLKLKGTNVLILSDQLEIDDINRARLARLAQHNRVHWVSLEDTNTFLIPDGVYQFNSQDTTQQISQANRDIAQQRYLEQESHHQKLLSSIGITKLTFSVNDSPVSLVKTLLSMGVVH</sequence>
<dbReference type="RefSeq" id="WP_133560180.1">
    <property type="nucleotide sequence ID" value="NZ_SNZA01000001.1"/>
</dbReference>
<accession>A0A4R6X8Z0</accession>
<gene>
    <name evidence="2" type="ORF">C8D85_0948</name>
</gene>
<dbReference type="OrthoDB" id="9812729at2"/>
<dbReference type="PANTHER" id="PTHR33608:SF12">
    <property type="entry name" value="DUF58 DOMAIN-CONTAINING PROTEIN"/>
    <property type="match status" value="1"/>
</dbReference>
<evidence type="ECO:0000313" key="2">
    <source>
        <dbReference type="EMBL" id="TDR15576.1"/>
    </source>
</evidence>
<name>A0A4R6X8Z0_9GAMM</name>